<dbReference type="Proteomes" id="UP000003011">
    <property type="component" value="Unassembled WGS sequence"/>
</dbReference>
<dbReference type="Gene3D" id="3.40.50.300">
    <property type="entry name" value="P-loop containing nucleotide triphosphate hydrolases"/>
    <property type="match status" value="1"/>
</dbReference>
<evidence type="ECO:0000256" key="4">
    <source>
        <dbReference type="ARBA" id="ARBA00022840"/>
    </source>
</evidence>
<keyword evidence="8" id="KW-1185">Reference proteome</keyword>
<sequence>MKKDINRIKTITDLNNKNEEYKKSGSQNMSEDFSQENQAALSKQPIVHVEDFTMAYTDKPVIWDIDLDIYENSITAIIGPNGAGKSTLIKGILRLLKPVSGRVLIMGKPYKEVYKNIAYIPQSGSVNWNFPTTVLDVVMMGRYTHLGLFKRPGKKEKELAFKALEKMKMVDFSDRQISELSGGQRQRVFLARAIAQDALIYFMDEPLQGVDIKTESIIVETMREFKKEGKTIIVVHHDLSTLEDYFDHVVIINKQLVAAGRTEDVFTKENLDVAYGE</sequence>
<comment type="similarity">
    <text evidence="1">Belongs to the ABC transporter superfamily.</text>
</comment>
<accession>G5GEW5</accession>
<evidence type="ECO:0000313" key="8">
    <source>
        <dbReference type="Proteomes" id="UP000003011"/>
    </source>
</evidence>
<dbReference type="PATRIC" id="fig|679200.3.peg.112"/>
<comment type="caution">
    <text evidence="7">The sequence shown here is derived from an EMBL/GenBank/DDBJ whole genome shotgun (WGS) entry which is preliminary data.</text>
</comment>
<dbReference type="PROSITE" id="PS00211">
    <property type="entry name" value="ABC_TRANSPORTER_1"/>
    <property type="match status" value="1"/>
</dbReference>
<dbReference type="GO" id="GO:0005524">
    <property type="term" value="F:ATP binding"/>
    <property type="evidence" value="ECO:0007669"/>
    <property type="project" value="UniProtKB-KW"/>
</dbReference>
<proteinExistence type="inferred from homology"/>
<dbReference type="PANTHER" id="PTHR42734:SF5">
    <property type="entry name" value="IRON TRANSPORT SYSTEM ATP-BINDING PROTEIN HI_0361-RELATED"/>
    <property type="match status" value="1"/>
</dbReference>
<evidence type="ECO:0000256" key="5">
    <source>
        <dbReference type="SAM" id="MobiDB-lite"/>
    </source>
</evidence>
<dbReference type="SMART" id="SM00382">
    <property type="entry name" value="AAA"/>
    <property type="match status" value="1"/>
</dbReference>
<dbReference type="STRING" id="679200.HMPREF9333_00103"/>
<dbReference type="SUPFAM" id="SSF52540">
    <property type="entry name" value="P-loop containing nucleoside triphosphate hydrolases"/>
    <property type="match status" value="1"/>
</dbReference>
<organism evidence="7 8">
    <name type="scientific">Johnsonella ignava ATCC 51276</name>
    <dbReference type="NCBI Taxonomy" id="679200"/>
    <lineage>
        <taxon>Bacteria</taxon>
        <taxon>Bacillati</taxon>
        <taxon>Bacillota</taxon>
        <taxon>Clostridia</taxon>
        <taxon>Lachnospirales</taxon>
        <taxon>Lachnospiraceae</taxon>
        <taxon>Johnsonella</taxon>
    </lineage>
</organism>
<dbReference type="Pfam" id="PF00005">
    <property type="entry name" value="ABC_tran"/>
    <property type="match status" value="1"/>
</dbReference>
<evidence type="ECO:0000256" key="2">
    <source>
        <dbReference type="ARBA" id="ARBA00022448"/>
    </source>
</evidence>
<dbReference type="PANTHER" id="PTHR42734">
    <property type="entry name" value="METAL TRANSPORT SYSTEM ATP-BINDING PROTEIN TM_0124-RELATED"/>
    <property type="match status" value="1"/>
</dbReference>
<evidence type="ECO:0000256" key="3">
    <source>
        <dbReference type="ARBA" id="ARBA00022741"/>
    </source>
</evidence>
<keyword evidence="2" id="KW-0813">Transport</keyword>
<dbReference type="HOGENOM" id="CLU_000604_1_11_9"/>
<dbReference type="GO" id="GO:0016887">
    <property type="term" value="F:ATP hydrolysis activity"/>
    <property type="evidence" value="ECO:0007669"/>
    <property type="project" value="InterPro"/>
</dbReference>
<evidence type="ECO:0000313" key="7">
    <source>
        <dbReference type="EMBL" id="EHI56656.1"/>
    </source>
</evidence>
<dbReference type="InterPro" id="IPR017871">
    <property type="entry name" value="ABC_transporter-like_CS"/>
</dbReference>
<evidence type="ECO:0000259" key="6">
    <source>
        <dbReference type="PROSITE" id="PS50893"/>
    </source>
</evidence>
<dbReference type="CDD" id="cd03235">
    <property type="entry name" value="ABC_Metallic_Cations"/>
    <property type="match status" value="1"/>
</dbReference>
<feature type="domain" description="ABC transporter" evidence="6">
    <location>
        <begin position="47"/>
        <end position="276"/>
    </location>
</feature>
<dbReference type="InterPro" id="IPR003439">
    <property type="entry name" value="ABC_transporter-like_ATP-bd"/>
</dbReference>
<feature type="region of interest" description="Disordered" evidence="5">
    <location>
        <begin position="16"/>
        <end position="35"/>
    </location>
</feature>
<dbReference type="PROSITE" id="PS50893">
    <property type="entry name" value="ABC_TRANSPORTER_2"/>
    <property type="match status" value="1"/>
</dbReference>
<gene>
    <name evidence="7" type="ORF">HMPREF9333_00103</name>
</gene>
<keyword evidence="3" id="KW-0547">Nucleotide-binding</keyword>
<keyword evidence="4" id="KW-0067">ATP-binding</keyword>
<dbReference type="AlphaFoldDB" id="G5GEW5"/>
<dbReference type="InterPro" id="IPR003593">
    <property type="entry name" value="AAA+_ATPase"/>
</dbReference>
<dbReference type="eggNOG" id="COG1121">
    <property type="taxonomic scope" value="Bacteria"/>
</dbReference>
<feature type="compositionally biased region" description="Polar residues" evidence="5">
    <location>
        <begin position="24"/>
        <end position="35"/>
    </location>
</feature>
<dbReference type="InterPro" id="IPR050153">
    <property type="entry name" value="Metal_Ion_Import_ABC"/>
</dbReference>
<evidence type="ECO:0000256" key="1">
    <source>
        <dbReference type="ARBA" id="ARBA00005417"/>
    </source>
</evidence>
<name>G5GEW5_9FIRM</name>
<dbReference type="FunFam" id="3.40.50.300:FF:000134">
    <property type="entry name" value="Iron-enterobactin ABC transporter ATP-binding protein"/>
    <property type="match status" value="1"/>
</dbReference>
<protein>
    <recommendedName>
        <fullName evidence="6">ABC transporter domain-containing protein</fullName>
    </recommendedName>
</protein>
<reference evidence="7 8" key="1">
    <citation type="submission" date="2011-08" db="EMBL/GenBank/DDBJ databases">
        <title>The Genome Sequence of Johnsonella ignava ATCC 51276.</title>
        <authorList>
            <consortium name="The Broad Institute Genome Sequencing Platform"/>
            <person name="Earl A."/>
            <person name="Ward D."/>
            <person name="Feldgarden M."/>
            <person name="Gevers D."/>
            <person name="Izard J."/>
            <person name="Blanton J.M."/>
            <person name="Baranova O.V."/>
            <person name="Dewhirst F.E."/>
            <person name="Young S.K."/>
            <person name="Zeng Q."/>
            <person name="Gargeya S."/>
            <person name="Fitzgerald M."/>
            <person name="Haas B."/>
            <person name="Abouelleil A."/>
            <person name="Alvarado L."/>
            <person name="Arachchi H.M."/>
            <person name="Berlin A."/>
            <person name="Brown A."/>
            <person name="Chapman S.B."/>
            <person name="Chen Z."/>
            <person name="Dunbar C."/>
            <person name="Freedman E."/>
            <person name="Gearin G."/>
            <person name="Gellesch M."/>
            <person name="Goldberg J."/>
            <person name="Griggs A."/>
            <person name="Gujja S."/>
            <person name="Heiman D."/>
            <person name="Howarth C."/>
            <person name="Larson L."/>
            <person name="Lui A."/>
            <person name="MacDonald P.J.P."/>
            <person name="Montmayeur A."/>
            <person name="Murphy C."/>
            <person name="Neiman D."/>
            <person name="Pearson M."/>
            <person name="Priest M."/>
            <person name="Roberts A."/>
            <person name="Saif S."/>
            <person name="Shea T."/>
            <person name="Shenoy N."/>
            <person name="Sisk P."/>
            <person name="Stolte C."/>
            <person name="Sykes S."/>
            <person name="Wortman J."/>
            <person name="Nusbaum C."/>
            <person name="Birren B."/>
        </authorList>
    </citation>
    <scope>NUCLEOTIDE SEQUENCE [LARGE SCALE GENOMIC DNA]</scope>
    <source>
        <strain evidence="7 8">ATCC 51276</strain>
    </source>
</reference>
<dbReference type="InterPro" id="IPR027417">
    <property type="entry name" value="P-loop_NTPase"/>
</dbReference>
<dbReference type="EMBL" id="ACZL01000003">
    <property type="protein sequence ID" value="EHI56656.1"/>
    <property type="molecule type" value="Genomic_DNA"/>
</dbReference>